<dbReference type="GO" id="GO:0005886">
    <property type="term" value="C:plasma membrane"/>
    <property type="evidence" value="ECO:0007669"/>
    <property type="project" value="UniProtKB-ARBA"/>
</dbReference>
<dbReference type="EMBL" id="VDFR01000016">
    <property type="protein sequence ID" value="TNC50358.1"/>
    <property type="molecule type" value="Genomic_DNA"/>
</dbReference>
<feature type="transmembrane region" description="Helical" evidence="5">
    <location>
        <begin position="30"/>
        <end position="48"/>
    </location>
</feature>
<keyword evidence="3 5" id="KW-1133">Transmembrane helix</keyword>
<dbReference type="InterPro" id="IPR003339">
    <property type="entry name" value="ABC/ECF_trnsptr_transmembrane"/>
</dbReference>
<dbReference type="Pfam" id="PF02361">
    <property type="entry name" value="CbiQ"/>
    <property type="match status" value="1"/>
</dbReference>
<evidence type="ECO:0000313" key="8">
    <source>
        <dbReference type="Proteomes" id="UP000306740"/>
    </source>
</evidence>
<dbReference type="OrthoDB" id="6400at2"/>
<evidence type="ECO:0000313" key="7">
    <source>
        <dbReference type="EMBL" id="TNC50358.1"/>
    </source>
</evidence>
<dbReference type="CDD" id="cd16914">
    <property type="entry name" value="EcfT"/>
    <property type="match status" value="1"/>
</dbReference>
<gene>
    <name evidence="7" type="ORF">FHE65_03580</name>
    <name evidence="6" type="ORF">FHE65_10725</name>
</gene>
<dbReference type="EMBL" id="VDFR01000048">
    <property type="protein sequence ID" value="TNC47086.1"/>
    <property type="molecule type" value="Genomic_DNA"/>
</dbReference>
<keyword evidence="4 5" id="KW-0472">Membrane</keyword>
<evidence type="ECO:0000313" key="6">
    <source>
        <dbReference type="EMBL" id="TNC47086.1"/>
    </source>
</evidence>
<dbReference type="Proteomes" id="UP000306740">
    <property type="component" value="Unassembled WGS sequence"/>
</dbReference>
<comment type="subcellular location">
    <subcellularLocation>
        <location evidence="1">Membrane</location>
        <topology evidence="1">Multi-pass membrane protein</topology>
    </subcellularLocation>
</comment>
<protein>
    <submittedName>
        <fullName evidence="7">Energy-coupling factor transporter transmembrane protein EcfT</fullName>
    </submittedName>
</protein>
<accession>A0A5C4MXJ7</accession>
<feature type="transmembrane region" description="Helical" evidence="5">
    <location>
        <begin position="55"/>
        <end position="76"/>
    </location>
</feature>
<dbReference type="AlphaFoldDB" id="A0A5C4MXJ7"/>
<comment type="caution">
    <text evidence="7">The sequence shown here is derived from an EMBL/GenBank/DDBJ whole genome shotgun (WGS) entry which is preliminary data.</text>
</comment>
<organism evidence="7 8">
    <name type="scientific">Mumia zhuanghuii</name>
    <dbReference type="NCBI Taxonomy" id="2585211"/>
    <lineage>
        <taxon>Bacteria</taxon>
        <taxon>Bacillati</taxon>
        <taxon>Actinomycetota</taxon>
        <taxon>Actinomycetes</taxon>
        <taxon>Propionibacteriales</taxon>
        <taxon>Nocardioidaceae</taxon>
        <taxon>Mumia</taxon>
    </lineage>
</organism>
<name>A0A5C4MXJ7_9ACTN</name>
<sequence length="229" mass="24263">MRRLVPAANPLVLLAMGTLAIVASFAVRDLRTAAVALGAYVLAGALLLPSPRFALARFAAIAVAAVSLVWSTWWLGGRDLEVALTAGLRIVVLALPGAVLAAFVDPSRLADQLGQRLRLPARPVVAFAAAMQRFGALRETWGQLDRTRRARGHGPTRNPLSRGRHAASLAFALLVSALRDAARMSVAMDARGFAGAQTRTWAEPAPWTRADTGLLALGVVLAAVPWLVR</sequence>
<keyword evidence="2 5" id="KW-0812">Transmembrane</keyword>
<evidence type="ECO:0000256" key="5">
    <source>
        <dbReference type="SAM" id="Phobius"/>
    </source>
</evidence>
<reference evidence="7 8" key="1">
    <citation type="submission" date="2019-05" db="EMBL/GenBank/DDBJ databases">
        <title>Mumia sp. nov., isolated from the intestinal contents of plateau pika (Ochotona curzoniae) in the Qinghai-Tibet plateau of China.</title>
        <authorList>
            <person name="Tian Z."/>
        </authorList>
    </citation>
    <scope>NUCLEOTIDE SEQUENCE [LARGE SCALE GENOMIC DNA]</scope>
    <source>
        <strain evidence="8">527</strain>
        <strain evidence="7">Z527</strain>
    </source>
</reference>
<evidence type="ECO:0000256" key="4">
    <source>
        <dbReference type="ARBA" id="ARBA00023136"/>
    </source>
</evidence>
<dbReference type="RefSeq" id="WP_139087036.1">
    <property type="nucleotide sequence ID" value="NZ_VDFR01000016.1"/>
</dbReference>
<evidence type="ECO:0000256" key="2">
    <source>
        <dbReference type="ARBA" id="ARBA00022692"/>
    </source>
</evidence>
<proteinExistence type="predicted"/>
<evidence type="ECO:0000256" key="3">
    <source>
        <dbReference type="ARBA" id="ARBA00022989"/>
    </source>
</evidence>
<evidence type="ECO:0000256" key="1">
    <source>
        <dbReference type="ARBA" id="ARBA00004141"/>
    </source>
</evidence>
<feature type="transmembrane region" description="Helical" evidence="5">
    <location>
        <begin position="82"/>
        <end position="104"/>
    </location>
</feature>